<evidence type="ECO:0000313" key="1">
    <source>
        <dbReference type="EMBL" id="KAK1348691.1"/>
    </source>
</evidence>
<reference evidence="1" key="2">
    <citation type="submission" date="2023-05" db="EMBL/GenBank/DDBJ databases">
        <authorList>
            <person name="Schelkunov M.I."/>
        </authorList>
    </citation>
    <scope>NUCLEOTIDE SEQUENCE</scope>
    <source>
        <strain evidence="1">Hsosn_3</strain>
        <tissue evidence="1">Leaf</tissue>
    </source>
</reference>
<accession>A0AAD8GM27</accession>
<reference evidence="1" key="1">
    <citation type="submission" date="2023-02" db="EMBL/GenBank/DDBJ databases">
        <title>Genome of toxic invasive species Heracleum sosnowskyi carries increased number of genes despite the absence of recent whole-genome duplications.</title>
        <authorList>
            <person name="Schelkunov M."/>
            <person name="Shtratnikova V."/>
            <person name="Makarenko M."/>
            <person name="Klepikova A."/>
            <person name="Omelchenko D."/>
            <person name="Novikova G."/>
            <person name="Obukhova E."/>
            <person name="Bogdanov V."/>
            <person name="Penin A."/>
            <person name="Logacheva M."/>
        </authorList>
    </citation>
    <scope>NUCLEOTIDE SEQUENCE</scope>
    <source>
        <strain evidence="1">Hsosn_3</strain>
        <tissue evidence="1">Leaf</tissue>
    </source>
</reference>
<proteinExistence type="predicted"/>
<sequence>MEDLVRICKVCNCESLKCRICHIKSITENKALGDVASSQKRVTMQGLSLPEEDRFPAALQRILRVLLADSSQEQSVDSLNRLSSQVTTMQMNSFVRVVCKILGLKCFFSFCTDSLPKSIDKYFEHSTRVYISDLPIHQQLSSNAMKKNITNGN</sequence>
<comment type="caution">
    <text evidence="1">The sequence shown here is derived from an EMBL/GenBank/DDBJ whole genome shotgun (WGS) entry which is preliminary data.</text>
</comment>
<dbReference type="EMBL" id="JAUIZM010000119">
    <property type="protein sequence ID" value="KAK1348691.1"/>
    <property type="molecule type" value="Genomic_DNA"/>
</dbReference>
<evidence type="ECO:0000313" key="2">
    <source>
        <dbReference type="Proteomes" id="UP001237642"/>
    </source>
</evidence>
<keyword evidence="2" id="KW-1185">Reference proteome</keyword>
<protein>
    <submittedName>
        <fullName evidence="1">Uncharacterized protein</fullName>
    </submittedName>
</protein>
<dbReference type="AlphaFoldDB" id="A0AAD8GM27"/>
<gene>
    <name evidence="1" type="ORF">POM88_054938</name>
</gene>
<dbReference type="Proteomes" id="UP001237642">
    <property type="component" value="Unassembled WGS sequence"/>
</dbReference>
<name>A0AAD8GM27_9APIA</name>
<organism evidence="1 2">
    <name type="scientific">Heracleum sosnowskyi</name>
    <dbReference type="NCBI Taxonomy" id="360622"/>
    <lineage>
        <taxon>Eukaryota</taxon>
        <taxon>Viridiplantae</taxon>
        <taxon>Streptophyta</taxon>
        <taxon>Embryophyta</taxon>
        <taxon>Tracheophyta</taxon>
        <taxon>Spermatophyta</taxon>
        <taxon>Magnoliopsida</taxon>
        <taxon>eudicotyledons</taxon>
        <taxon>Gunneridae</taxon>
        <taxon>Pentapetalae</taxon>
        <taxon>asterids</taxon>
        <taxon>campanulids</taxon>
        <taxon>Apiales</taxon>
        <taxon>Apiaceae</taxon>
        <taxon>Apioideae</taxon>
        <taxon>apioid superclade</taxon>
        <taxon>Tordylieae</taxon>
        <taxon>Tordyliinae</taxon>
        <taxon>Heracleum</taxon>
    </lineage>
</organism>